<dbReference type="Pfam" id="PF00293">
    <property type="entry name" value="NUDIX"/>
    <property type="match status" value="1"/>
</dbReference>
<comment type="cofactor">
    <cofactor evidence="10">
        <name>Mg(2+)</name>
        <dbReference type="ChEBI" id="CHEBI:18420"/>
    </cofactor>
    <text evidence="10">Binds 1 Mg(2+) ion per subunit. The magnesium ion binds only when substrate is bound.</text>
</comment>
<name>A0AAJ2S059_9ENTR</name>
<comment type="similarity">
    <text evidence="2 10">Belongs to the IPP isomerase type 1 family.</text>
</comment>
<comment type="subunit">
    <text evidence="10">Homodimer.</text>
</comment>
<feature type="active site" evidence="10 11">
    <location>
        <position position="117"/>
    </location>
</feature>
<dbReference type="GO" id="GO:0005737">
    <property type="term" value="C:cytoplasm"/>
    <property type="evidence" value="ECO:0007669"/>
    <property type="project" value="UniProtKB-SubCell"/>
</dbReference>
<dbReference type="NCBIfam" id="NF002995">
    <property type="entry name" value="PRK03759.1"/>
    <property type="match status" value="1"/>
</dbReference>
<feature type="binding site" evidence="10">
    <location>
        <position position="70"/>
    </location>
    <ligand>
        <name>Mn(2+)</name>
        <dbReference type="ChEBI" id="CHEBI:29035"/>
    </ligand>
</feature>
<accession>A0AAJ2S059</accession>
<evidence type="ECO:0000256" key="1">
    <source>
        <dbReference type="ARBA" id="ARBA00004826"/>
    </source>
</evidence>
<dbReference type="GO" id="GO:0046872">
    <property type="term" value="F:metal ion binding"/>
    <property type="evidence" value="ECO:0007669"/>
    <property type="project" value="UniProtKB-KW"/>
</dbReference>
<comment type="function">
    <text evidence="10">Catalyzes the 1,3-allylic rearrangement of the homoallylic substrate isopentenyl (IPP) to its highly electrophilic allylic isomer, dimethylallyl diphosphate (DMAPP).</text>
</comment>
<dbReference type="InterPro" id="IPR000086">
    <property type="entry name" value="NUDIX_hydrolase_dom"/>
</dbReference>
<feature type="binding site" evidence="10">
    <location>
        <position position="33"/>
    </location>
    <ligand>
        <name>Mn(2+)</name>
        <dbReference type="ChEBI" id="CHEBI:29035"/>
    </ligand>
</feature>
<evidence type="ECO:0000256" key="10">
    <source>
        <dbReference type="HAMAP-Rule" id="MF_00202"/>
    </source>
</evidence>
<feature type="active site" evidence="10 11">
    <location>
        <position position="68"/>
    </location>
</feature>
<evidence type="ECO:0000256" key="3">
    <source>
        <dbReference type="ARBA" id="ARBA00012057"/>
    </source>
</evidence>
<dbReference type="PANTHER" id="PTHR10885">
    <property type="entry name" value="ISOPENTENYL-DIPHOSPHATE DELTA-ISOMERASE"/>
    <property type="match status" value="1"/>
</dbReference>
<protein>
    <recommendedName>
        <fullName evidence="3 10">Isopentenyl-diphosphate Delta-isomerase</fullName>
        <shortName evidence="10">IPP isomerase</shortName>
        <ecNumber evidence="3 10">5.3.3.2</ecNumber>
    </recommendedName>
    <alternativeName>
        <fullName evidence="10">IPP:DMAPP isomerase</fullName>
    </alternativeName>
    <alternativeName>
        <fullName evidence="10">Isopentenyl pyrophosphate isomerase</fullName>
    </alternativeName>
</protein>
<comment type="catalytic activity">
    <reaction evidence="10">
        <text>isopentenyl diphosphate = dimethylallyl diphosphate</text>
        <dbReference type="Rhea" id="RHEA:23284"/>
        <dbReference type="ChEBI" id="CHEBI:57623"/>
        <dbReference type="ChEBI" id="CHEBI:128769"/>
        <dbReference type="EC" id="5.3.3.2"/>
    </reaction>
</comment>
<dbReference type="Proteomes" id="UP001275664">
    <property type="component" value="Unassembled WGS sequence"/>
</dbReference>
<keyword evidence="15" id="KW-1185">Reference proteome</keyword>
<evidence type="ECO:0000256" key="5">
    <source>
        <dbReference type="ARBA" id="ARBA00022723"/>
    </source>
</evidence>
<dbReference type="InterPro" id="IPR056375">
    <property type="entry name" value="Idi_bact"/>
</dbReference>
<dbReference type="EC" id="5.3.3.2" evidence="3 10"/>
<reference evidence="13 15" key="1">
    <citation type="submission" date="2023-11" db="EMBL/GenBank/DDBJ databases">
        <title>Scandinavium wanjuensis sp. nov., isolated from lettuce South Korea.</title>
        <authorList>
            <person name="Park J."/>
            <person name="Park S."/>
            <person name="Oh K.K."/>
            <person name="Cho G.S."/>
            <person name="Franz C.M.A.P."/>
        </authorList>
    </citation>
    <scope>NUCLEOTIDE SEQUENCE</scope>
    <source>
        <strain evidence="13">V105_12</strain>
        <strain evidence="14 15">V105_6</strain>
    </source>
</reference>
<organism evidence="13 16">
    <name type="scientific">Scandinavium lactucae</name>
    <dbReference type="NCBI Taxonomy" id="3095028"/>
    <lineage>
        <taxon>Bacteria</taxon>
        <taxon>Pseudomonadati</taxon>
        <taxon>Pseudomonadota</taxon>
        <taxon>Gammaproteobacteria</taxon>
        <taxon>Enterobacterales</taxon>
        <taxon>Enterobacteriaceae</taxon>
        <taxon>Scandinavium</taxon>
    </lineage>
</organism>
<comment type="pathway">
    <text evidence="1 10">Isoprenoid biosynthesis; dimethylallyl diphosphate biosynthesis; dimethylallyl diphosphate from isopentenyl diphosphate: step 1/1.</text>
</comment>
<keyword evidence="5 10" id="KW-0479">Metal-binding</keyword>
<comment type="subcellular location">
    <subcellularLocation>
        <location evidence="10">Cytoplasm</location>
    </subcellularLocation>
</comment>
<dbReference type="PIRSF" id="PIRSF018427">
    <property type="entry name" value="Isopntndiph_ism"/>
    <property type="match status" value="1"/>
</dbReference>
<dbReference type="AlphaFoldDB" id="A0AAJ2S059"/>
<evidence type="ECO:0000313" key="14">
    <source>
        <dbReference type="EMBL" id="MDX6039821.1"/>
    </source>
</evidence>
<dbReference type="GO" id="GO:0050992">
    <property type="term" value="P:dimethylallyl diphosphate biosynthetic process"/>
    <property type="evidence" value="ECO:0007669"/>
    <property type="project" value="UniProtKB-UniRule"/>
</dbReference>
<comment type="caution">
    <text evidence="13">The sequence shown here is derived from an EMBL/GenBank/DDBJ whole genome shotgun (WGS) entry which is preliminary data.</text>
</comment>
<evidence type="ECO:0000313" key="13">
    <source>
        <dbReference type="EMBL" id="MDX6031981.1"/>
    </source>
</evidence>
<evidence type="ECO:0000313" key="15">
    <source>
        <dbReference type="Proteomes" id="UP001275664"/>
    </source>
</evidence>
<dbReference type="CDD" id="cd02885">
    <property type="entry name" value="NUDIX_IPP_Isomerase"/>
    <property type="match status" value="1"/>
</dbReference>
<dbReference type="EMBL" id="JAWXRC010000025">
    <property type="protein sequence ID" value="MDX6031981.1"/>
    <property type="molecule type" value="Genomic_DNA"/>
</dbReference>
<dbReference type="InterPro" id="IPR015797">
    <property type="entry name" value="NUDIX_hydrolase-like_dom_sf"/>
</dbReference>
<dbReference type="EMBL" id="JAWXRD010000005">
    <property type="protein sequence ID" value="MDX6039821.1"/>
    <property type="molecule type" value="Genomic_DNA"/>
</dbReference>
<evidence type="ECO:0000256" key="6">
    <source>
        <dbReference type="ARBA" id="ARBA00022842"/>
    </source>
</evidence>
<dbReference type="InterPro" id="IPR011876">
    <property type="entry name" value="IsopentenylPP_isomerase_typ1"/>
</dbReference>
<dbReference type="PROSITE" id="PS51462">
    <property type="entry name" value="NUDIX"/>
    <property type="match status" value="1"/>
</dbReference>
<sequence>MSKQEHVILVNDQGEICGTQEKHSAHHASTPLHLAFSCWLFNDQGELLLTRRALAKKAWPGVWTNSVCGHPQEGETFEQALRRRCRFEVGAELADITSVLPAFRYRETDPSGIVENELCPVYAARLTNTLELNPNEVLEGRWVSPQAIFASLDATPWAFSPWMVLQAGSPQMRNQLTRFATQQA</sequence>
<evidence type="ECO:0000256" key="8">
    <source>
        <dbReference type="ARBA" id="ARBA00023229"/>
    </source>
</evidence>
<dbReference type="GO" id="GO:0008299">
    <property type="term" value="P:isoprenoid biosynthetic process"/>
    <property type="evidence" value="ECO:0007669"/>
    <property type="project" value="UniProtKB-UniRule"/>
</dbReference>
<keyword evidence="7 10" id="KW-0464">Manganese</keyword>
<feature type="binding site" evidence="10">
    <location>
        <position position="117"/>
    </location>
    <ligand>
        <name>Mn(2+)</name>
        <dbReference type="ChEBI" id="CHEBI:29035"/>
    </ligand>
</feature>
<evidence type="ECO:0000256" key="4">
    <source>
        <dbReference type="ARBA" id="ARBA00022490"/>
    </source>
</evidence>
<feature type="binding site" evidence="10">
    <location>
        <position position="26"/>
    </location>
    <ligand>
        <name>Mn(2+)</name>
        <dbReference type="ChEBI" id="CHEBI:29035"/>
    </ligand>
</feature>
<feature type="domain" description="Nudix hydrolase" evidence="12">
    <location>
        <begin position="31"/>
        <end position="165"/>
    </location>
</feature>
<dbReference type="PANTHER" id="PTHR10885:SF0">
    <property type="entry name" value="ISOPENTENYL-DIPHOSPHATE DELTA-ISOMERASE"/>
    <property type="match status" value="1"/>
</dbReference>
<evidence type="ECO:0000256" key="11">
    <source>
        <dbReference type="PIRSR" id="PIRSR018427-1"/>
    </source>
</evidence>
<keyword evidence="8 10" id="KW-0414">Isoprene biosynthesis</keyword>
<dbReference type="SUPFAM" id="SSF55811">
    <property type="entry name" value="Nudix"/>
    <property type="match status" value="1"/>
</dbReference>
<gene>
    <name evidence="10 13" type="primary">idi</name>
    <name evidence="14" type="ORF">SIK69_06355</name>
    <name evidence="13" type="ORF">SIL20_10730</name>
</gene>
<feature type="binding site" evidence="10">
    <location>
        <position position="115"/>
    </location>
    <ligand>
        <name>Mn(2+)</name>
        <dbReference type="ChEBI" id="CHEBI:29035"/>
    </ligand>
</feature>
<dbReference type="Gene3D" id="3.90.79.10">
    <property type="entry name" value="Nucleoside Triphosphate Pyrophosphohydrolase"/>
    <property type="match status" value="1"/>
</dbReference>
<feature type="binding site" evidence="10">
    <location>
        <position position="88"/>
    </location>
    <ligand>
        <name>Mg(2+)</name>
        <dbReference type="ChEBI" id="CHEBI:18420"/>
    </ligand>
</feature>
<evidence type="ECO:0000256" key="9">
    <source>
        <dbReference type="ARBA" id="ARBA00023235"/>
    </source>
</evidence>
<proteinExistence type="inferred from homology"/>
<evidence type="ECO:0000256" key="2">
    <source>
        <dbReference type="ARBA" id="ARBA00007579"/>
    </source>
</evidence>
<keyword evidence="6 10" id="KW-0460">Magnesium</keyword>
<evidence type="ECO:0000259" key="12">
    <source>
        <dbReference type="PROSITE" id="PS51462"/>
    </source>
</evidence>
<evidence type="ECO:0000256" key="7">
    <source>
        <dbReference type="ARBA" id="ARBA00023211"/>
    </source>
</evidence>
<dbReference type="GO" id="GO:0004452">
    <property type="term" value="F:isopentenyl-diphosphate delta-isomerase activity"/>
    <property type="evidence" value="ECO:0007669"/>
    <property type="project" value="UniProtKB-UniRule"/>
</dbReference>
<keyword evidence="9 10" id="KW-0413">Isomerase</keyword>
<evidence type="ECO:0000313" key="16">
    <source>
        <dbReference type="Proteomes" id="UP001282336"/>
    </source>
</evidence>
<dbReference type="RefSeq" id="WP_319628514.1">
    <property type="nucleotide sequence ID" value="NZ_JAWXRB010000032.1"/>
</dbReference>
<dbReference type="HAMAP" id="MF_00202">
    <property type="entry name" value="Idi"/>
    <property type="match status" value="1"/>
</dbReference>
<keyword evidence="4 10" id="KW-0963">Cytoplasm</keyword>
<dbReference type="NCBIfam" id="TIGR02150">
    <property type="entry name" value="IPP_isom_1"/>
    <property type="match status" value="1"/>
</dbReference>
<dbReference type="FunFam" id="3.90.79.10:FF:000009">
    <property type="entry name" value="Isopentenyl-diphosphate Delta-isomerase"/>
    <property type="match status" value="1"/>
</dbReference>
<dbReference type="Proteomes" id="UP001282336">
    <property type="component" value="Unassembled WGS sequence"/>
</dbReference>
<comment type="cofactor">
    <cofactor evidence="10">
        <name>Mn(2+)</name>
        <dbReference type="ChEBI" id="CHEBI:29035"/>
    </cofactor>
    <text evidence="10">Binds 1 Mn(2+) ion per subunit.</text>
</comment>